<evidence type="ECO:0000256" key="17">
    <source>
        <dbReference type="SAM" id="SignalP"/>
    </source>
</evidence>
<accession>A0AAJ7TD14</accession>
<dbReference type="PANTHER" id="PTHR19134:SF562">
    <property type="entry name" value="PROTEIN-TYROSINE-PHOSPHATASE"/>
    <property type="match status" value="1"/>
</dbReference>
<keyword evidence="8" id="KW-0904">Protein phosphatase</keyword>
<feature type="domain" description="Fibronectin type-III" evidence="22">
    <location>
        <begin position="284"/>
        <end position="382"/>
    </location>
</feature>
<dbReference type="GO" id="GO:0004725">
    <property type="term" value="F:protein tyrosine phosphatase activity"/>
    <property type="evidence" value="ECO:0007669"/>
    <property type="project" value="UniProtKB-EC"/>
</dbReference>
<evidence type="ECO:0000256" key="10">
    <source>
        <dbReference type="ARBA" id="ARBA00023136"/>
    </source>
</evidence>
<dbReference type="CDD" id="cd06263">
    <property type="entry name" value="MAM"/>
    <property type="match status" value="1"/>
</dbReference>
<dbReference type="PROSITE" id="PS50060">
    <property type="entry name" value="MAM_2"/>
    <property type="match status" value="1"/>
</dbReference>
<evidence type="ECO:0000256" key="1">
    <source>
        <dbReference type="ARBA" id="ARBA00004479"/>
    </source>
</evidence>
<evidence type="ECO:0000256" key="11">
    <source>
        <dbReference type="ARBA" id="ARBA00023157"/>
    </source>
</evidence>
<dbReference type="InterPro" id="IPR007110">
    <property type="entry name" value="Ig-like_dom"/>
</dbReference>
<feature type="domain" description="Ig-like" evidence="21">
    <location>
        <begin position="190"/>
        <end position="274"/>
    </location>
</feature>
<evidence type="ECO:0000256" key="3">
    <source>
        <dbReference type="ARBA" id="ARBA00013064"/>
    </source>
</evidence>
<keyword evidence="14" id="KW-0393">Immunoglobulin domain</keyword>
<dbReference type="SMART" id="SM00404">
    <property type="entry name" value="PTPc_motif"/>
    <property type="match status" value="2"/>
</dbReference>
<dbReference type="PANTHER" id="PTHR19134">
    <property type="entry name" value="RECEPTOR-TYPE TYROSINE-PROTEIN PHOSPHATASE"/>
    <property type="match status" value="1"/>
</dbReference>
<dbReference type="Gene3D" id="2.60.40.10">
    <property type="entry name" value="Immunoglobulins"/>
    <property type="match status" value="4"/>
</dbReference>
<feature type="region of interest" description="Disordered" evidence="16">
    <location>
        <begin position="925"/>
        <end position="1053"/>
    </location>
</feature>
<dbReference type="InterPro" id="IPR000242">
    <property type="entry name" value="PTP_cat"/>
</dbReference>
<keyword evidence="13" id="KW-0325">Glycoprotein</keyword>
<dbReference type="Pfam" id="PF23144">
    <property type="entry name" value="Fn3_PTPRU"/>
    <property type="match status" value="1"/>
</dbReference>
<dbReference type="Gene3D" id="2.60.120.200">
    <property type="match status" value="1"/>
</dbReference>
<dbReference type="PRINTS" id="PR00020">
    <property type="entry name" value="MAMDOMAIN"/>
</dbReference>
<evidence type="ECO:0000256" key="12">
    <source>
        <dbReference type="ARBA" id="ARBA00023170"/>
    </source>
</evidence>
<evidence type="ECO:0000256" key="16">
    <source>
        <dbReference type="SAM" id="MobiDB-lite"/>
    </source>
</evidence>
<dbReference type="Proteomes" id="UP001318040">
    <property type="component" value="Chromosome 23"/>
</dbReference>
<evidence type="ECO:0000256" key="6">
    <source>
        <dbReference type="ARBA" id="ARBA00022737"/>
    </source>
</evidence>
<dbReference type="InterPro" id="IPR013320">
    <property type="entry name" value="ConA-like_dom_sf"/>
</dbReference>
<feature type="domain" description="MAM" evidence="20">
    <location>
        <begin position="26"/>
        <end position="188"/>
    </location>
</feature>
<evidence type="ECO:0000256" key="8">
    <source>
        <dbReference type="ARBA" id="ARBA00022912"/>
    </source>
</evidence>
<protein>
    <recommendedName>
        <fullName evidence="3">protein-tyrosine-phosphatase</fullName>
        <ecNumber evidence="3">3.1.3.48</ecNumber>
    </recommendedName>
</protein>
<dbReference type="InterPro" id="IPR016130">
    <property type="entry name" value="Tyr_Pase_AS"/>
</dbReference>
<dbReference type="InterPro" id="IPR003595">
    <property type="entry name" value="Tyr_Pase_cat"/>
</dbReference>
<evidence type="ECO:0000313" key="24">
    <source>
        <dbReference type="RefSeq" id="XP_032815159.1"/>
    </source>
</evidence>
<evidence type="ECO:0000259" key="18">
    <source>
        <dbReference type="PROSITE" id="PS50055"/>
    </source>
</evidence>
<dbReference type="RefSeq" id="XP_032815160.1">
    <property type="nucleotide sequence ID" value="XM_032959269.1"/>
</dbReference>
<comment type="similarity">
    <text evidence="2">Belongs to the protein-tyrosine phosphatase family. Receptor class 2B subfamily.</text>
</comment>
<dbReference type="FunFam" id="3.90.190.10:FF:000003">
    <property type="entry name" value="receptor-type tyrosine-protein phosphatase kappa isoform X1"/>
    <property type="match status" value="1"/>
</dbReference>
<sequence length="1653" mass="180970">MMAPRWIALALCVALTRTRGAAPGARGCTIGVTFPACGFHQDPEDDFDWEEVPTHEMDSIPGLEAPAGPFVMLADAAGRPTSSKARLALPAMMENDTHCLDFSYQVVSKVGAIASGSLHAYVRVNGGALGGPIWTAPVPRSRGWVFAELAVSTFWPNTYQIVFEVTSSVQLSYVALADVHILNYPCNEVPHFLNLVNEEVNAGQNASIQCVLISRRQQLGTLWLQSQKGKDVMVASSHLQARRYTATYSFPTAAKDDSDKFRCVAHSTEGASVSNFASLIVREPPTPVAPPLLLRVGPTNLWVHLNANSIVGEGPIILKEVMWKQSAGTWAEVNRADSQTYKLWHLDPDTAYEIRVLLTRPGEGGTGLPGPPLITRTRCAEPKHGPLNLRVVSIRSREISLQWEPLGYNVTRCHAFNVTVCYRSWAARGPAGNGTAGGAAAAVAEAGGGGGGEECRDAGRAAHGFVLPGLPPFRNLSLQAVLMTPEGRKASERVVTHTDEDVPGPVSLERVQGVVTEETIFLQWSEPDEPNGAIVQYEVLYSAVRSVDPAFNVEDEHGQAHKPANETQHLFPALYPGTTYSFSIRASTVKGLGPSATVYFTTKISAPTLPHYGADSLIDYTDTTATILLKPAQARGAPISAYQLVVKEGPSGKARREAGGCFSTPLAYREARAQGSPFYFAAELPPEGLPVERRFVVGDNHTYGGYWNAPLAASKVYDIFFQAISSTQEETKIACVKLAKRAAVVLSQLTTTHITTAHRGGGEDHETVTRNADLPDAELQTDHTMKIAGVIAGILAVLIILLGIVVYMKRRRSSHSYSYYLKLAKKRKENVSATRQEMTHMVNSMDRGYGDQSLTLIDDQGTFLDTHNVSTQSYYTSPSTTIQTHGTSCRTAQPYFIQGGATLAGGCGGGAVECTDDSHAGLSDSGILLDPGSHSLPPSVTSSAHTLPHAARAGRHAPGPESAYQTGSRGKEPAYRGPQVSGEASYRAGTAPGDAAYHAGGRGPDPAAYRAPPPPANDAAYRSGQAANEAAYRTAGQQQGPEGSYHAGGRAKDAGYRLGPAPVPAGELMYPPAQMRTAIRVADLLQHMNQMKTTEGCGFKEEYESFLDGQSAPWQVAKKEENRGKNRYGNIIAYDHSRVLLQPLDANPHSDYINANFIDGYHRPRQYVATQGPMQETVYDFWRMVWQEKSASIVMVTNLVEVGRVKCYKYWPEDEQVHGDLTVSLVHTELLAEYVIRTFTVERTGYFEVQEVKQFHFTGWPDHGVPYYATGLLAFIRRVRSLNPPEAGPVVVHCSAGAGRTGCFIVIDMMLEMAEGEAVVDIYNCVRELRAQRVNMVQTEEQYVFIHDVILEACLCGDTAVPAAEFRSVYYDLARLDPQTHTNQIKEEFLTLNTVTPALRMEDCSIALLPRNNTKNRHKETLPPDRCLPFLLTLDGDSSNYINAALMDSYHRPSAFIVTQHPLPNTVKDFWRLVFDYRCTSVIVLNELNASETFLQYWPEEGMLQYGPVQVEILSACKDVDIISRIFRICNVSRPQDGHREVQHFQYLGWPSHRDVPASPASFLRLVGRVGTWQDQLAEEEGRTLVHCLNGGGQSGTYCAVSILCDMVKGQSVADVFTAVKTLRNNKPNMVETLEQYRFCYDTALEFLSQFQP</sequence>
<evidence type="ECO:0000256" key="9">
    <source>
        <dbReference type="ARBA" id="ARBA00022989"/>
    </source>
</evidence>
<dbReference type="InterPro" id="IPR029021">
    <property type="entry name" value="Prot-tyrosine_phosphatase-like"/>
</dbReference>
<evidence type="ECO:0000259" key="20">
    <source>
        <dbReference type="PROSITE" id="PS50060"/>
    </source>
</evidence>
<dbReference type="Pfam" id="PF00629">
    <property type="entry name" value="MAM"/>
    <property type="match status" value="1"/>
</dbReference>
<dbReference type="SUPFAM" id="SSF49265">
    <property type="entry name" value="Fibronectin type III"/>
    <property type="match status" value="2"/>
</dbReference>
<feature type="signal peptide" evidence="17">
    <location>
        <begin position="1"/>
        <end position="20"/>
    </location>
</feature>
<dbReference type="PROSITE" id="PS50853">
    <property type="entry name" value="FN3"/>
    <property type="match status" value="2"/>
</dbReference>
<dbReference type="InterPro" id="IPR000998">
    <property type="entry name" value="MAM_dom"/>
</dbReference>
<dbReference type="InterPro" id="IPR003961">
    <property type="entry name" value="FN3_dom"/>
</dbReference>
<feature type="domain" description="Tyrosine-protein phosphatase" evidence="18">
    <location>
        <begin position="1099"/>
        <end position="1353"/>
    </location>
</feature>
<dbReference type="FunFam" id="3.90.190.10:FF:000043">
    <property type="entry name" value="Protein tyrosine phosphatase, receptor type T"/>
    <property type="match status" value="1"/>
</dbReference>
<evidence type="ECO:0000313" key="23">
    <source>
        <dbReference type="Proteomes" id="UP001318040"/>
    </source>
</evidence>
<dbReference type="InterPro" id="IPR036179">
    <property type="entry name" value="Ig-like_dom_sf"/>
</dbReference>
<evidence type="ECO:0000313" key="25">
    <source>
        <dbReference type="RefSeq" id="XP_032815160.1"/>
    </source>
</evidence>
<proteinExistence type="inferred from homology"/>
<dbReference type="SMART" id="SM00060">
    <property type="entry name" value="FN3"/>
    <property type="match status" value="3"/>
</dbReference>
<reference evidence="24 25" key="1">
    <citation type="submission" date="2025-04" db="UniProtKB">
        <authorList>
            <consortium name="RefSeq"/>
        </authorList>
    </citation>
    <scope>IDENTIFICATION</scope>
    <source>
        <tissue evidence="24 25">Sperm</tissue>
    </source>
</reference>
<dbReference type="GO" id="GO:0016020">
    <property type="term" value="C:membrane"/>
    <property type="evidence" value="ECO:0007669"/>
    <property type="project" value="UniProtKB-SubCell"/>
</dbReference>
<keyword evidence="12" id="KW-0675">Receptor</keyword>
<organism evidence="23 24">
    <name type="scientific">Petromyzon marinus</name>
    <name type="common">Sea lamprey</name>
    <dbReference type="NCBI Taxonomy" id="7757"/>
    <lineage>
        <taxon>Eukaryota</taxon>
        <taxon>Metazoa</taxon>
        <taxon>Chordata</taxon>
        <taxon>Craniata</taxon>
        <taxon>Vertebrata</taxon>
        <taxon>Cyclostomata</taxon>
        <taxon>Hyperoartia</taxon>
        <taxon>Petromyzontiformes</taxon>
        <taxon>Petromyzontidae</taxon>
        <taxon>Petromyzon</taxon>
    </lineage>
</organism>
<keyword evidence="6" id="KW-0677">Repeat</keyword>
<feature type="domain" description="Tyrosine specific protein phosphatases" evidence="19">
    <location>
        <begin position="1273"/>
        <end position="1344"/>
    </location>
</feature>
<dbReference type="InterPro" id="IPR036116">
    <property type="entry name" value="FN3_sf"/>
</dbReference>
<dbReference type="KEGG" id="pmrn:116945127"/>
<feature type="domain" description="Fibronectin type-III" evidence="22">
    <location>
        <begin position="502"/>
        <end position="608"/>
    </location>
</feature>
<feature type="domain" description="Tyrosine-protein phosphatase" evidence="18">
    <location>
        <begin position="1385"/>
        <end position="1647"/>
    </location>
</feature>
<evidence type="ECO:0000259" key="21">
    <source>
        <dbReference type="PROSITE" id="PS50835"/>
    </source>
</evidence>
<feature type="domain" description="Tyrosine specific protein phosphatases" evidence="19">
    <location>
        <begin position="1561"/>
        <end position="1638"/>
    </location>
</feature>
<dbReference type="EC" id="3.1.3.48" evidence="3"/>
<dbReference type="Pfam" id="PF00041">
    <property type="entry name" value="fn3"/>
    <property type="match status" value="1"/>
</dbReference>
<dbReference type="PRINTS" id="PR00700">
    <property type="entry name" value="PRTYPHPHTASE"/>
</dbReference>
<dbReference type="PROSITE" id="PS00383">
    <property type="entry name" value="TYR_PHOSPHATASE_1"/>
    <property type="match status" value="1"/>
</dbReference>
<evidence type="ECO:0000259" key="19">
    <source>
        <dbReference type="PROSITE" id="PS50056"/>
    </source>
</evidence>
<keyword evidence="5 17" id="KW-0732">Signal</keyword>
<gene>
    <name evidence="24 25" type="primary">LOC116945127</name>
</gene>
<dbReference type="FunFam" id="2.60.40.10:FF:000009">
    <property type="entry name" value="receptor-type tyrosine-protein phosphatase U isoform X1"/>
    <property type="match status" value="1"/>
</dbReference>
<dbReference type="SUPFAM" id="SSF49899">
    <property type="entry name" value="Concanavalin A-like lectins/glucanases"/>
    <property type="match status" value="1"/>
</dbReference>
<dbReference type="SUPFAM" id="SSF52799">
    <property type="entry name" value="(Phosphotyrosine protein) phosphatases II"/>
    <property type="match status" value="2"/>
</dbReference>
<dbReference type="RefSeq" id="XP_032815159.1">
    <property type="nucleotide sequence ID" value="XM_032959268.1"/>
</dbReference>
<dbReference type="InterPro" id="IPR050348">
    <property type="entry name" value="Protein-Tyr_Phosphatase"/>
</dbReference>
<dbReference type="PROSITE" id="PS50056">
    <property type="entry name" value="TYR_PHOSPHATASE_2"/>
    <property type="match status" value="2"/>
</dbReference>
<dbReference type="Gene3D" id="3.90.190.10">
    <property type="entry name" value="Protein tyrosine phosphatase superfamily"/>
    <property type="match status" value="2"/>
</dbReference>
<dbReference type="InterPro" id="IPR013783">
    <property type="entry name" value="Ig-like_fold"/>
</dbReference>
<evidence type="ECO:0000256" key="13">
    <source>
        <dbReference type="ARBA" id="ARBA00023180"/>
    </source>
</evidence>
<dbReference type="Pfam" id="PF00102">
    <property type="entry name" value="Y_phosphatase"/>
    <property type="match status" value="2"/>
</dbReference>
<evidence type="ECO:0000259" key="22">
    <source>
        <dbReference type="PROSITE" id="PS50853"/>
    </source>
</evidence>
<dbReference type="FunFam" id="2.60.40.10:FF:000019">
    <property type="entry name" value="receptor-type tyrosine-protein phosphatase kappa isoform X2"/>
    <property type="match status" value="1"/>
</dbReference>
<evidence type="ECO:0000256" key="4">
    <source>
        <dbReference type="ARBA" id="ARBA00022692"/>
    </source>
</evidence>
<dbReference type="CDD" id="cd00063">
    <property type="entry name" value="FN3"/>
    <property type="match status" value="2"/>
</dbReference>
<dbReference type="PROSITE" id="PS50055">
    <property type="entry name" value="TYR_PHOSPHATASE_PTP"/>
    <property type="match status" value="2"/>
</dbReference>
<dbReference type="SUPFAM" id="SSF48726">
    <property type="entry name" value="Immunoglobulin"/>
    <property type="match status" value="1"/>
</dbReference>
<dbReference type="SMART" id="SM00137">
    <property type="entry name" value="MAM"/>
    <property type="match status" value="1"/>
</dbReference>
<evidence type="ECO:0000256" key="14">
    <source>
        <dbReference type="ARBA" id="ARBA00023319"/>
    </source>
</evidence>
<name>A0AAJ7TD14_PETMA</name>
<evidence type="ECO:0000256" key="2">
    <source>
        <dbReference type="ARBA" id="ARBA00006396"/>
    </source>
</evidence>
<dbReference type="SMART" id="SM00194">
    <property type="entry name" value="PTPc"/>
    <property type="match status" value="2"/>
</dbReference>
<feature type="chain" id="PRO_5044709334" description="protein-tyrosine-phosphatase" evidence="17">
    <location>
        <begin position="21"/>
        <end position="1653"/>
    </location>
</feature>
<dbReference type="FunFam" id="2.60.40.10:FF:000048">
    <property type="entry name" value="receptor-type tyrosine-protein phosphatase U isoform X1"/>
    <property type="match status" value="1"/>
</dbReference>
<feature type="compositionally biased region" description="Polar residues" evidence="16">
    <location>
        <begin position="936"/>
        <end position="945"/>
    </location>
</feature>
<dbReference type="InterPro" id="IPR057598">
    <property type="entry name" value="Fn3_PTPRU"/>
</dbReference>
<keyword evidence="10" id="KW-0472">Membrane</keyword>
<keyword evidence="9" id="KW-1133">Transmembrane helix</keyword>
<comment type="subcellular location">
    <subcellularLocation>
        <location evidence="1">Membrane</location>
        <topology evidence="1">Single-pass type I membrane protein</topology>
    </subcellularLocation>
</comment>
<evidence type="ECO:0000256" key="5">
    <source>
        <dbReference type="ARBA" id="ARBA00022729"/>
    </source>
</evidence>
<keyword evidence="23" id="KW-1185">Reference proteome</keyword>
<dbReference type="PROSITE" id="PS50835">
    <property type="entry name" value="IG_LIKE"/>
    <property type="match status" value="1"/>
</dbReference>
<keyword evidence="7" id="KW-0378">Hydrolase</keyword>
<comment type="catalytic activity">
    <reaction evidence="15">
        <text>O-phospho-L-tyrosyl-[protein] + H2O = L-tyrosyl-[protein] + phosphate</text>
        <dbReference type="Rhea" id="RHEA:10684"/>
        <dbReference type="Rhea" id="RHEA-COMP:10136"/>
        <dbReference type="Rhea" id="RHEA-COMP:20101"/>
        <dbReference type="ChEBI" id="CHEBI:15377"/>
        <dbReference type="ChEBI" id="CHEBI:43474"/>
        <dbReference type="ChEBI" id="CHEBI:46858"/>
        <dbReference type="ChEBI" id="CHEBI:61978"/>
        <dbReference type="EC" id="3.1.3.48"/>
    </reaction>
</comment>
<keyword evidence="11" id="KW-1015">Disulfide bond</keyword>
<evidence type="ECO:0000256" key="15">
    <source>
        <dbReference type="ARBA" id="ARBA00051722"/>
    </source>
</evidence>
<keyword evidence="4" id="KW-0812">Transmembrane</keyword>
<dbReference type="InterPro" id="IPR000387">
    <property type="entry name" value="Tyr_Pase_dom"/>
</dbReference>
<evidence type="ECO:0000256" key="7">
    <source>
        <dbReference type="ARBA" id="ARBA00022801"/>
    </source>
</evidence>